<protein>
    <submittedName>
        <fullName evidence="3">ATP-binding protein</fullName>
    </submittedName>
</protein>
<accession>A0ABU7PCG2</accession>
<evidence type="ECO:0000313" key="3">
    <source>
        <dbReference type="EMBL" id="MEE4543500.1"/>
    </source>
</evidence>
<dbReference type="SUPFAM" id="SSF55874">
    <property type="entry name" value="ATPase domain of HSP90 chaperone/DNA topoisomerase II/histidine kinase"/>
    <property type="match status" value="1"/>
</dbReference>
<dbReference type="Proteomes" id="UP001344658">
    <property type="component" value="Unassembled WGS sequence"/>
</dbReference>
<dbReference type="InterPro" id="IPR050267">
    <property type="entry name" value="Anti-sigma-factor_SerPK"/>
</dbReference>
<dbReference type="InterPro" id="IPR003594">
    <property type="entry name" value="HATPase_dom"/>
</dbReference>
<keyword evidence="4" id="KW-1185">Reference proteome</keyword>
<evidence type="ECO:0000256" key="1">
    <source>
        <dbReference type="ARBA" id="ARBA00022527"/>
    </source>
</evidence>
<sequence length="162" mass="16687">MTRTAHAGVGATLVAPVPALTDSICDELAVRISIGAGTGSAVEGGLDGQWVGRLRHIGAAKLRLWGLAALVDDAQLLISELVTNALRYGKGGEVEFRLVITLRGLLIAVDDGSAHRPRLSVAGAGDETGRGLYLVAAFADDWGVSPDGRATWCTLSVAGASR</sequence>
<organism evidence="3 4">
    <name type="scientific">Actinacidiphila polyblastidii</name>
    <dbReference type="NCBI Taxonomy" id="3110430"/>
    <lineage>
        <taxon>Bacteria</taxon>
        <taxon>Bacillati</taxon>
        <taxon>Actinomycetota</taxon>
        <taxon>Actinomycetes</taxon>
        <taxon>Kitasatosporales</taxon>
        <taxon>Streptomycetaceae</taxon>
        <taxon>Actinacidiphila</taxon>
    </lineage>
</organism>
<keyword evidence="1" id="KW-0418">Kinase</keyword>
<dbReference type="PANTHER" id="PTHR35526">
    <property type="entry name" value="ANTI-SIGMA-F FACTOR RSBW-RELATED"/>
    <property type="match status" value="1"/>
</dbReference>
<proteinExistence type="predicted"/>
<keyword evidence="3" id="KW-0067">ATP-binding</keyword>
<keyword evidence="1" id="KW-0723">Serine/threonine-protein kinase</keyword>
<dbReference type="RefSeq" id="WP_330795988.1">
    <property type="nucleotide sequence ID" value="NZ_JAZEWV010000011.1"/>
</dbReference>
<reference evidence="3 4" key="1">
    <citation type="submission" date="2023-12" db="EMBL/GenBank/DDBJ databases">
        <title>Streptomyces sp. V4-01.</title>
        <authorList>
            <person name="Somphong A."/>
            <person name="Phongsopitanun W."/>
        </authorList>
    </citation>
    <scope>NUCLEOTIDE SEQUENCE [LARGE SCALE GENOMIC DNA]</scope>
    <source>
        <strain evidence="3 4">V4-01</strain>
    </source>
</reference>
<dbReference type="EMBL" id="JAZEWV010000011">
    <property type="protein sequence ID" value="MEE4543500.1"/>
    <property type="molecule type" value="Genomic_DNA"/>
</dbReference>
<dbReference type="InterPro" id="IPR036890">
    <property type="entry name" value="HATPase_C_sf"/>
</dbReference>
<comment type="caution">
    <text evidence="3">The sequence shown here is derived from an EMBL/GenBank/DDBJ whole genome shotgun (WGS) entry which is preliminary data.</text>
</comment>
<gene>
    <name evidence="3" type="ORF">V2S66_16155</name>
</gene>
<dbReference type="PANTHER" id="PTHR35526:SF3">
    <property type="entry name" value="ANTI-SIGMA-F FACTOR RSBW"/>
    <property type="match status" value="1"/>
</dbReference>
<dbReference type="GO" id="GO:0005524">
    <property type="term" value="F:ATP binding"/>
    <property type="evidence" value="ECO:0007669"/>
    <property type="project" value="UniProtKB-KW"/>
</dbReference>
<keyword evidence="1" id="KW-0808">Transferase</keyword>
<name>A0ABU7PCG2_9ACTN</name>
<keyword evidence="3" id="KW-0547">Nucleotide-binding</keyword>
<evidence type="ECO:0000313" key="4">
    <source>
        <dbReference type="Proteomes" id="UP001344658"/>
    </source>
</evidence>
<feature type="domain" description="Histidine kinase/HSP90-like ATPase" evidence="2">
    <location>
        <begin position="53"/>
        <end position="152"/>
    </location>
</feature>
<dbReference type="CDD" id="cd16936">
    <property type="entry name" value="HATPase_RsbW-like"/>
    <property type="match status" value="1"/>
</dbReference>
<evidence type="ECO:0000259" key="2">
    <source>
        <dbReference type="Pfam" id="PF13581"/>
    </source>
</evidence>
<dbReference type="Pfam" id="PF13581">
    <property type="entry name" value="HATPase_c_2"/>
    <property type="match status" value="1"/>
</dbReference>
<dbReference type="Gene3D" id="3.30.565.10">
    <property type="entry name" value="Histidine kinase-like ATPase, C-terminal domain"/>
    <property type="match status" value="1"/>
</dbReference>